<keyword evidence="6 7" id="KW-0560">Oxidoreductase</keyword>
<dbReference type="PANTHER" id="PTHR43884">
    <property type="entry name" value="ACYL-COA DEHYDROGENASE"/>
    <property type="match status" value="1"/>
</dbReference>
<dbReference type="InterPro" id="IPR049448">
    <property type="entry name" value="ACAD9/ACADV-like_C"/>
</dbReference>
<comment type="similarity">
    <text evidence="2 7">Belongs to the acyl-CoA dehydrogenase family.</text>
</comment>
<evidence type="ECO:0000259" key="11">
    <source>
        <dbReference type="Pfam" id="PF21343"/>
    </source>
</evidence>
<dbReference type="InterPro" id="IPR009100">
    <property type="entry name" value="AcylCoA_DH/oxidase_NM_dom_sf"/>
</dbReference>
<keyword evidence="3 7" id="KW-0285">Flavoprotein</keyword>
<evidence type="ECO:0000256" key="1">
    <source>
        <dbReference type="ARBA" id="ARBA00001974"/>
    </source>
</evidence>
<keyword evidence="5" id="KW-0809">Transit peptide</keyword>
<dbReference type="EMBL" id="KP830096">
    <property type="protein sequence ID" value="AKA59493.1"/>
    <property type="molecule type" value="Genomic_DNA"/>
</dbReference>
<organism evidence="12">
    <name type="scientific">uncultured bacterium AZ_379</name>
    <dbReference type="NCBI Taxonomy" id="1630015"/>
    <lineage>
        <taxon>Bacteria</taxon>
        <taxon>environmental samples</taxon>
    </lineage>
</organism>
<evidence type="ECO:0000256" key="7">
    <source>
        <dbReference type="RuleBase" id="RU362125"/>
    </source>
</evidence>
<evidence type="ECO:0000259" key="8">
    <source>
        <dbReference type="Pfam" id="PF00441"/>
    </source>
</evidence>
<dbReference type="Pfam" id="PF00441">
    <property type="entry name" value="Acyl-CoA_dh_1"/>
    <property type="match status" value="1"/>
</dbReference>
<dbReference type="Gene3D" id="2.40.110.10">
    <property type="entry name" value="Butyryl-CoA Dehydrogenase, subunit A, domain 2"/>
    <property type="match status" value="1"/>
</dbReference>
<reference evidence="12" key="1">
    <citation type="journal article" date="2015" name="Proc. Natl. Acad. Sci. U.S.A.">
        <title>Multiplexed metagenome mining using short DNA sequence tags facilitates targeted discovery of epoxyketone proteasome inhibitors.</title>
        <authorList>
            <person name="Owen J.G."/>
            <person name="Charlop-Powers Z."/>
            <person name="Smith A.G."/>
            <person name="Ternei M.A."/>
            <person name="Calle P.Y."/>
            <person name="Reddy B.V."/>
            <person name="Montiel D."/>
            <person name="Brady S.F."/>
        </authorList>
    </citation>
    <scope>NUCLEOTIDE SEQUENCE</scope>
</reference>
<dbReference type="GO" id="GO:0003995">
    <property type="term" value="F:acyl-CoA dehydrogenase activity"/>
    <property type="evidence" value="ECO:0007669"/>
    <property type="project" value="TreeGrafter"/>
</dbReference>
<keyword evidence="4 7" id="KW-0274">FAD</keyword>
<dbReference type="InterPro" id="IPR013786">
    <property type="entry name" value="AcylCoA_DH/ox_N"/>
</dbReference>
<dbReference type="Pfam" id="PF21343">
    <property type="entry name" value="ACAD9-ACADV_C"/>
    <property type="match status" value="1"/>
</dbReference>
<dbReference type="PANTHER" id="PTHR43884:SF40">
    <property type="entry name" value="ACYL-COA DEHYDROGENASE"/>
    <property type="match status" value="1"/>
</dbReference>
<dbReference type="Gene3D" id="1.20.140.10">
    <property type="entry name" value="Butyryl-CoA Dehydrogenase, subunit A, domain 3"/>
    <property type="match status" value="2"/>
</dbReference>
<accession>A0A0E3M1S2</accession>
<sequence>MHPFPEQPYADRIAGDEAVAELRRFLMPRIDPALVDASRRLPDGFIDVLREAGYLNLLTPRDLGGRGLSPYNTFRVIEAAATWSVPVGSTMAVQAAIGAEAYLQAVPPGPLLDLLRRSVASRRVSGTADTEPMGAANQRRWTTATPIEDGAAYRLTGEKIHIGNGPIAELLAVTATVVEQDREVTRLFFVDTSTPGFRVKSRHEFMGLKGFPNAALTFDDVRVPRERVLIEPTQDRLTPSLGTALLRGRLYLIAAPSLAIARSCLAYSRDFVRRRSIDGRSLGGYEAIQRIVACSLADTFAIEAVADWNLLADQDRTVSVRIDQVAAKNMTSVTCWRVVERTMSLLAAEGFETAESKLRRGAPPLGLERLFRDARGLRISGGVDFQIDNWTAQFSVLGCHYQAPEVSGPDDVDPDALASICARLSGENRAHASFATDQAAALGRTCRELARRHARAALFEREWLLISLARLANEILTMCLVLARAARFDGDSAADAQALAHIYCRAARRRVATLWAYVTDSQEPEHARVSDRWLHDSPTFDFLLRDVLTPEPILAN</sequence>
<evidence type="ECO:0000256" key="2">
    <source>
        <dbReference type="ARBA" id="ARBA00009347"/>
    </source>
</evidence>
<evidence type="ECO:0000259" key="9">
    <source>
        <dbReference type="Pfam" id="PF02770"/>
    </source>
</evidence>
<dbReference type="InterPro" id="IPR036250">
    <property type="entry name" value="AcylCo_DH-like_C"/>
</dbReference>
<dbReference type="CDD" id="cd00567">
    <property type="entry name" value="ACAD"/>
    <property type="match status" value="1"/>
</dbReference>
<evidence type="ECO:0000256" key="5">
    <source>
        <dbReference type="ARBA" id="ARBA00022946"/>
    </source>
</evidence>
<dbReference type="Pfam" id="PF02771">
    <property type="entry name" value="Acyl-CoA_dh_N"/>
    <property type="match status" value="1"/>
</dbReference>
<evidence type="ECO:0000256" key="3">
    <source>
        <dbReference type="ARBA" id="ARBA00022630"/>
    </source>
</evidence>
<dbReference type="Gene3D" id="1.10.540.10">
    <property type="entry name" value="Acyl-CoA dehydrogenase/oxidase, N-terminal domain"/>
    <property type="match status" value="1"/>
</dbReference>
<evidence type="ECO:0000256" key="6">
    <source>
        <dbReference type="ARBA" id="ARBA00023002"/>
    </source>
</evidence>
<name>A0A0E3M1S2_9BACT</name>
<dbReference type="SUPFAM" id="SSF47203">
    <property type="entry name" value="Acyl-CoA dehydrogenase C-terminal domain-like"/>
    <property type="match status" value="1"/>
</dbReference>
<dbReference type="GO" id="GO:0050660">
    <property type="term" value="F:flavin adenine dinucleotide binding"/>
    <property type="evidence" value="ECO:0007669"/>
    <property type="project" value="InterPro"/>
</dbReference>
<dbReference type="InterPro" id="IPR006091">
    <property type="entry name" value="Acyl-CoA_Oxase/DH_mid-dom"/>
</dbReference>
<dbReference type="SUPFAM" id="SSF56645">
    <property type="entry name" value="Acyl-CoA dehydrogenase NM domain-like"/>
    <property type="match status" value="1"/>
</dbReference>
<dbReference type="Pfam" id="PF02770">
    <property type="entry name" value="Acyl-CoA_dh_M"/>
    <property type="match status" value="1"/>
</dbReference>
<proteinExistence type="inferred from homology"/>
<feature type="domain" description="Acyl-CoA oxidase/dehydrogenase middle" evidence="9">
    <location>
        <begin position="128"/>
        <end position="221"/>
    </location>
</feature>
<dbReference type="InterPro" id="IPR009075">
    <property type="entry name" value="AcylCo_DH/oxidase_C"/>
</dbReference>
<evidence type="ECO:0000313" key="12">
    <source>
        <dbReference type="EMBL" id="AKA59493.1"/>
    </source>
</evidence>
<dbReference type="InterPro" id="IPR046373">
    <property type="entry name" value="Acyl-CoA_Oxase/DH_mid-dom_sf"/>
</dbReference>
<protein>
    <submittedName>
        <fullName evidence="12">Acyl-CoA dehydrogenase</fullName>
    </submittedName>
</protein>
<evidence type="ECO:0000256" key="4">
    <source>
        <dbReference type="ARBA" id="ARBA00022827"/>
    </source>
</evidence>
<feature type="domain" description="Acyl-CoA dehydrogenase/oxidase N-terminal" evidence="10">
    <location>
        <begin position="20"/>
        <end position="101"/>
    </location>
</feature>
<evidence type="ECO:0000259" key="10">
    <source>
        <dbReference type="Pfam" id="PF02771"/>
    </source>
</evidence>
<dbReference type="InterPro" id="IPR037069">
    <property type="entry name" value="AcylCoA_DH/ox_N_sf"/>
</dbReference>
<feature type="domain" description="ACAD9/ACADV-like C-terminal" evidence="11">
    <location>
        <begin position="430"/>
        <end position="524"/>
    </location>
</feature>
<dbReference type="AlphaFoldDB" id="A0A0E3M1S2"/>
<comment type="cofactor">
    <cofactor evidence="1 7">
        <name>FAD</name>
        <dbReference type="ChEBI" id="CHEBI:57692"/>
    </cofactor>
</comment>
<feature type="domain" description="Acyl-CoA dehydrogenase/oxidase C-terminal" evidence="8">
    <location>
        <begin position="245"/>
        <end position="383"/>
    </location>
</feature>